<name>A0A8T3UVE5_9ARCH</name>
<evidence type="ECO:0000313" key="2">
    <source>
        <dbReference type="EMBL" id="MBE5728586.1"/>
    </source>
</evidence>
<reference evidence="2 3" key="1">
    <citation type="submission" date="2020-09" db="EMBL/GenBank/DDBJ databases">
        <title>Genomic characterization of a novel Parvarchaeota family in acid mine drainage sediments.</title>
        <authorList>
            <person name="Luo Z.-H."/>
        </authorList>
    </citation>
    <scope>NUCLEOTIDE SEQUENCE [LARGE SCALE GENOMIC DNA]</scope>
    <source>
        <strain evidence="2">MAS1_bins.189</strain>
    </source>
</reference>
<feature type="compositionally biased region" description="Polar residues" evidence="1">
    <location>
        <begin position="92"/>
        <end position="104"/>
    </location>
</feature>
<comment type="caution">
    <text evidence="2">The sequence shown here is derived from an EMBL/GenBank/DDBJ whole genome shotgun (WGS) entry which is preliminary data.</text>
</comment>
<proteinExistence type="predicted"/>
<dbReference type="AlphaFoldDB" id="A0A8T3UVE5"/>
<feature type="region of interest" description="Disordered" evidence="1">
    <location>
        <begin position="91"/>
        <end position="117"/>
    </location>
</feature>
<evidence type="ECO:0000313" key="3">
    <source>
        <dbReference type="Proteomes" id="UP000718571"/>
    </source>
</evidence>
<organism evidence="2 3">
    <name type="scientific">Candidatus Acidifodinimicrobium mancum</name>
    <dbReference type="NCBI Taxonomy" id="2898728"/>
    <lineage>
        <taxon>Archaea</taxon>
        <taxon>Candidatus Parvarchaeota</taxon>
        <taxon>Candidatus Acidifodinimicrobiaceae</taxon>
        <taxon>Candidatus Acidifodinimicrobium</taxon>
    </lineage>
</organism>
<accession>A0A8T3UVE5</accession>
<dbReference type="Proteomes" id="UP000718571">
    <property type="component" value="Unassembled WGS sequence"/>
</dbReference>
<sequence length="117" mass="13451">MSKNIRRGRIGTVLCASCGQKIRRDRAVYMYKDGIKVYYCPDCAKKIHNSKLFKGIPKFARGRAKPTIRRKFSVLHLTETEEDTGIVENVVEESQTPATVTQDEQNTEKKEEEKKTE</sequence>
<feature type="compositionally biased region" description="Basic and acidic residues" evidence="1">
    <location>
        <begin position="106"/>
        <end position="117"/>
    </location>
</feature>
<gene>
    <name evidence="2" type="ORF">IHE51_01880</name>
</gene>
<dbReference type="EMBL" id="JADFAR010000023">
    <property type="protein sequence ID" value="MBE5728586.1"/>
    <property type="molecule type" value="Genomic_DNA"/>
</dbReference>
<protein>
    <submittedName>
        <fullName evidence="2">Uncharacterized protein</fullName>
    </submittedName>
</protein>
<evidence type="ECO:0000256" key="1">
    <source>
        <dbReference type="SAM" id="MobiDB-lite"/>
    </source>
</evidence>